<evidence type="ECO:0000256" key="1">
    <source>
        <dbReference type="SAM" id="MobiDB-lite"/>
    </source>
</evidence>
<gene>
    <name evidence="2" type="ORF">CAEBREN_11771</name>
</gene>
<name>G0NKI7_CAEBE</name>
<reference evidence="3" key="1">
    <citation type="submission" date="2011-07" db="EMBL/GenBank/DDBJ databases">
        <authorList>
            <consortium name="Caenorhabditis brenneri Sequencing and Analysis Consortium"/>
            <person name="Wilson R.K."/>
        </authorList>
    </citation>
    <scope>NUCLEOTIDE SEQUENCE [LARGE SCALE GENOMIC DNA]</scope>
    <source>
        <strain evidence="3">PB2801</strain>
    </source>
</reference>
<organism evidence="3">
    <name type="scientific">Caenorhabditis brenneri</name>
    <name type="common">Nematode worm</name>
    <dbReference type="NCBI Taxonomy" id="135651"/>
    <lineage>
        <taxon>Eukaryota</taxon>
        <taxon>Metazoa</taxon>
        <taxon>Ecdysozoa</taxon>
        <taxon>Nematoda</taxon>
        <taxon>Chromadorea</taxon>
        <taxon>Rhabditida</taxon>
        <taxon>Rhabditina</taxon>
        <taxon>Rhabditomorpha</taxon>
        <taxon>Rhabditoidea</taxon>
        <taxon>Rhabditidae</taxon>
        <taxon>Peloderinae</taxon>
        <taxon>Caenorhabditis</taxon>
    </lineage>
</organism>
<dbReference type="EMBL" id="GL379900">
    <property type="protein sequence ID" value="EGT32987.1"/>
    <property type="molecule type" value="Genomic_DNA"/>
</dbReference>
<dbReference type="InParanoid" id="G0NKI7"/>
<dbReference type="eggNOG" id="ENOG502TJJ7">
    <property type="taxonomic scope" value="Eukaryota"/>
</dbReference>
<dbReference type="CDD" id="cd16387">
    <property type="entry name" value="ParB_N_Srx"/>
    <property type="match status" value="1"/>
</dbReference>
<protein>
    <submittedName>
        <fullName evidence="2">Uncharacterized protein</fullName>
    </submittedName>
</protein>
<feature type="region of interest" description="Disordered" evidence="1">
    <location>
        <begin position="36"/>
        <end position="59"/>
    </location>
</feature>
<accession>G0NKI7</accession>
<dbReference type="HOGENOM" id="CLU_492774_0_0_1"/>
<dbReference type="InterPro" id="IPR036086">
    <property type="entry name" value="ParB/Sulfiredoxin_sf"/>
</dbReference>
<dbReference type="AlphaFoldDB" id="G0NKI7"/>
<sequence>MFVAKIHLVIDKKCVHKGLLQERFYKNNRLDVETAGPSKKRAKYTENREIPESQASVEHGVFTNSVTSSTSESNVLLSTISASSNSLVEPDSEYVQMQPLNPIPVSKIDAKEQRRIELSWIKASLAELFQKHRYPSKDQLVSPELLSPSKTFSESDALVKDMARELGESLALGEGDPITVTERNSKYQVLSGNRRVMAYRQVGINQIRVSNIPIEEEHKFKLFNFFSQIFKGREDPNITEYGKSTLMLELTAYEQLADKIKSTGSLSNLHISIATLADLIRKFKLNPNETLNIIEKITEEIKEPEIKRMLSAVTPDARHLLLKKGITPNDVEKLMDSFGSDPSFGFFTKSFDARANKKTLRIETIVKKFEEFRKTKKDDSGFELPSVLLNPDFTDCLLTDNFTTGEQFLNSNEDCLVFVMFHHHENASNHVIHLPDKLGYKDDDDYLHNHFSVAIFWKMGGNLLHGVQLTDKFKEFGCVRKSIMSSKDFRNILKNQLCIACDLSDKSNLKLASELLSLATFIGVQQEEDKKALLRMLPLSSPFMDQAGQSATT</sequence>
<dbReference type="SUPFAM" id="SSF110849">
    <property type="entry name" value="ParB/Sulfiredoxin"/>
    <property type="match status" value="1"/>
</dbReference>
<dbReference type="OMA" id="CHRRILE"/>
<evidence type="ECO:0000313" key="2">
    <source>
        <dbReference type="EMBL" id="EGT32987.1"/>
    </source>
</evidence>
<dbReference type="Gene3D" id="3.90.1530.10">
    <property type="entry name" value="Conserved hypothetical protein from pyrococcus furiosus pfu- 392566-001, ParB domain"/>
    <property type="match status" value="1"/>
</dbReference>
<dbReference type="Proteomes" id="UP000008068">
    <property type="component" value="Unassembled WGS sequence"/>
</dbReference>
<keyword evidence="3" id="KW-1185">Reference proteome</keyword>
<proteinExistence type="predicted"/>
<evidence type="ECO:0000313" key="3">
    <source>
        <dbReference type="Proteomes" id="UP000008068"/>
    </source>
</evidence>
<dbReference type="OrthoDB" id="10619058at2759"/>